<keyword evidence="3" id="KW-0455">Luminescence</keyword>
<dbReference type="GO" id="GO:0006091">
    <property type="term" value="P:generation of precursor metabolites and energy"/>
    <property type="evidence" value="ECO:0007669"/>
    <property type="project" value="InterPro"/>
</dbReference>
<evidence type="ECO:0000256" key="2">
    <source>
        <dbReference type="ARBA" id="ARBA00022991"/>
    </source>
</evidence>
<dbReference type="EMBL" id="DQ206380">
    <property type="protein sequence ID" value="ABB17953.1"/>
    <property type="molecule type" value="mRNA"/>
</dbReference>
<evidence type="ECO:0000256" key="1">
    <source>
        <dbReference type="ARBA" id="ARBA00008949"/>
    </source>
</evidence>
<dbReference type="Pfam" id="PF01353">
    <property type="entry name" value="GFP"/>
    <property type="match status" value="1"/>
</dbReference>
<dbReference type="Gene3D" id="2.40.155.10">
    <property type="entry name" value="Green fluorescent protein"/>
    <property type="match status" value="1"/>
</dbReference>
<dbReference type="InterPro" id="IPR009017">
    <property type="entry name" value="GFP"/>
</dbReference>
<keyword evidence="4" id="KW-0599">Photoprotein</keyword>
<dbReference type="InterPro" id="IPR011584">
    <property type="entry name" value="GFP-related"/>
</dbReference>
<evidence type="ECO:0000256" key="3">
    <source>
        <dbReference type="ARBA" id="ARBA00023223"/>
    </source>
</evidence>
<dbReference type="GO" id="GO:0008218">
    <property type="term" value="P:bioluminescence"/>
    <property type="evidence" value="ECO:0007669"/>
    <property type="project" value="UniProtKB-KW"/>
</dbReference>
<dbReference type="Gene3D" id="3.30.1300.40">
    <property type="match status" value="1"/>
</dbReference>
<organism evidence="5">
    <name type="scientific">Porites porites</name>
    <name type="common">Clubbed finger coral</name>
    <dbReference type="NCBI Taxonomy" id="104760"/>
    <lineage>
        <taxon>Eukaryota</taxon>
        <taxon>Metazoa</taxon>
        <taxon>Cnidaria</taxon>
        <taxon>Anthozoa</taxon>
        <taxon>Hexacorallia</taxon>
        <taxon>Scleractinia</taxon>
        <taxon>Fungiina</taxon>
        <taxon>Poritidae</taxon>
        <taxon>Porites</taxon>
    </lineage>
</organism>
<dbReference type="AlphaFoldDB" id="A8CLN8"/>
<name>A8CLN8_PORPI</name>
<reference evidence="5" key="1">
    <citation type="journal article" date="2008" name="PLoS ONE">
        <title>Diversity and evolution of coral fluorescent proteins.</title>
        <authorList>
            <person name="Alieva N.O."/>
            <person name="Konzen K.A."/>
            <person name="Field S.F."/>
            <person name="Meleshkevitch E.A."/>
            <person name="Hunt M.E."/>
            <person name="Beltran-Ramirez V."/>
            <person name="Miller D.J."/>
            <person name="Wiedenmann J."/>
            <person name="Salih A."/>
            <person name="Matz M.V."/>
        </authorList>
    </citation>
    <scope>NUCLEOTIDE SEQUENCE</scope>
</reference>
<dbReference type="PRINTS" id="PR01229">
    <property type="entry name" value="GFLUORESCENT"/>
</dbReference>
<evidence type="ECO:0000256" key="4">
    <source>
        <dbReference type="ARBA" id="ARBA00023262"/>
    </source>
</evidence>
<accession>A8CLN8</accession>
<dbReference type="SUPFAM" id="SSF54511">
    <property type="entry name" value="GFP-like"/>
    <property type="match status" value="1"/>
</dbReference>
<comment type="similarity">
    <text evidence="1">Belongs to the GFP family.</text>
</comment>
<evidence type="ECO:0000313" key="5">
    <source>
        <dbReference type="EMBL" id="ABB17953.1"/>
    </source>
</evidence>
<dbReference type="InterPro" id="IPR000786">
    <property type="entry name" value="Green_fluorescent_prot"/>
</dbReference>
<proteinExistence type="evidence at transcript level"/>
<sequence length="231" mass="26054">MALSKQSGVKDVMNTELHMDGIVNGHPFEIKGKGKGNPYKGVQTMKLTVIKGAPLPFSIDILLPQHMYGSKPFIKYPESIPDYIKLSFPEGITWERSMTFEDGAVCTVSNDSRLDGDSFIYEVRFLGVNFPRDGPVMQKKTRGWDPSTERLYECGGWQRGDVHMALKLENGGHYTCDFKTTYKSKKGLKVPPYHFVDHKLDLLSHNTDGATFEEFEQREIAHAHLSNLPVA</sequence>
<protein>
    <submittedName>
        <fullName evidence="5">Red fluorescent GFP-like protein</fullName>
    </submittedName>
</protein>
<keyword evidence="2" id="KW-0157">Chromophore</keyword>